<evidence type="ECO:0000313" key="3">
    <source>
        <dbReference type="EMBL" id="MEC0486005.1"/>
    </source>
</evidence>
<reference evidence="3 5" key="3">
    <citation type="submission" date="2023-03" db="EMBL/GenBank/DDBJ databases">
        <title>Agriculturally important microbes genome sequencing.</title>
        <authorList>
            <person name="Dunlap C."/>
        </authorList>
    </citation>
    <scope>NUCLEOTIDE SEQUENCE [LARGE SCALE GENOMIC DNA]</scope>
    <source>
        <strain evidence="3 5">CBP-3203</strain>
    </source>
</reference>
<dbReference type="RefSeq" id="WP_053071257.1">
    <property type="nucleotide sequence ID" value="NZ_CP023481.1"/>
</dbReference>
<gene>
    <name evidence="2" type="ORF">AB447_217290</name>
    <name evidence="3" type="ORF">P8828_14440</name>
</gene>
<name>A0A0T6BPH0_9BACI</name>
<dbReference type="EMBL" id="LECW02000020">
    <property type="protein sequence ID" value="KRT93560.1"/>
    <property type="molecule type" value="Genomic_DNA"/>
</dbReference>
<evidence type="ECO:0000313" key="5">
    <source>
        <dbReference type="Proteomes" id="UP001341297"/>
    </source>
</evidence>
<dbReference type="InterPro" id="IPR024976">
    <property type="entry name" value="DUF3885"/>
</dbReference>
<comment type="caution">
    <text evidence="2">The sequence shown here is derived from an EMBL/GenBank/DDBJ whole genome shotgun (WGS) entry which is preliminary data.</text>
</comment>
<evidence type="ECO:0000313" key="2">
    <source>
        <dbReference type="EMBL" id="KRT93560.1"/>
    </source>
</evidence>
<dbReference type="AlphaFoldDB" id="A0A0T6BPH0"/>
<dbReference type="EMBL" id="JARRTL010000014">
    <property type="protein sequence ID" value="MEC0486005.1"/>
    <property type="molecule type" value="Genomic_DNA"/>
</dbReference>
<reference evidence="2 4" key="1">
    <citation type="journal article" date="2015" name="Int. J. Syst. Evol. Microbiol.">
        <title>Bacillus glycinifermentans sp. nov., isolated from fermented soybean paste.</title>
        <authorList>
            <person name="Kim S.J."/>
            <person name="Dunlap C.A."/>
            <person name="Kwon S.W."/>
            <person name="Rooney A.P."/>
        </authorList>
    </citation>
    <scope>NUCLEOTIDE SEQUENCE [LARGE SCALE GENOMIC DNA]</scope>
    <source>
        <strain evidence="2 4">GO-13</strain>
    </source>
</reference>
<reference evidence="2" key="2">
    <citation type="submission" date="2015-10" db="EMBL/GenBank/DDBJ databases">
        <authorList>
            <person name="Gilbert D.G."/>
        </authorList>
    </citation>
    <scope>NUCLEOTIDE SEQUENCE</scope>
    <source>
        <strain evidence="2">GO-13</strain>
    </source>
</reference>
<protein>
    <submittedName>
        <fullName evidence="3">DUF3885 domain-containing protein</fullName>
    </submittedName>
</protein>
<dbReference type="OrthoDB" id="72213at2"/>
<evidence type="ECO:0000313" key="4">
    <source>
        <dbReference type="Proteomes" id="UP000036168"/>
    </source>
</evidence>
<dbReference type="Proteomes" id="UP000036168">
    <property type="component" value="Unassembled WGS sequence"/>
</dbReference>
<dbReference type="Pfam" id="PF13021">
    <property type="entry name" value="DUF3885"/>
    <property type="match status" value="1"/>
</dbReference>
<keyword evidence="5" id="KW-1185">Reference proteome</keyword>
<sequence length="106" mass="12633">MKQKAILKRLQYRGDSRFYLLRCTKGGIRFGKLRSVICAKDFSNPGYDFDIYFLNASRKMVFHLYDDRGCDVIAAQKEDLEPLYRRLNEWILDDDRGRIDRLFANK</sequence>
<accession>A0A0T6BPH0</accession>
<evidence type="ECO:0000259" key="1">
    <source>
        <dbReference type="Pfam" id="PF13021"/>
    </source>
</evidence>
<organism evidence="2 4">
    <name type="scientific">Bacillus glycinifermentans</name>
    <dbReference type="NCBI Taxonomy" id="1664069"/>
    <lineage>
        <taxon>Bacteria</taxon>
        <taxon>Bacillati</taxon>
        <taxon>Bacillota</taxon>
        <taxon>Bacilli</taxon>
        <taxon>Bacillales</taxon>
        <taxon>Bacillaceae</taxon>
        <taxon>Bacillus</taxon>
    </lineage>
</organism>
<dbReference type="Proteomes" id="UP001341297">
    <property type="component" value="Unassembled WGS sequence"/>
</dbReference>
<proteinExistence type="predicted"/>
<feature type="domain" description="DUF3885" evidence="1">
    <location>
        <begin position="12"/>
        <end position="95"/>
    </location>
</feature>